<feature type="non-terminal residue" evidence="1">
    <location>
        <position position="1"/>
    </location>
</feature>
<name>A0A9N9NQY4_9GLOM</name>
<dbReference type="EMBL" id="CAJVPY010015102">
    <property type="protein sequence ID" value="CAG8749954.1"/>
    <property type="molecule type" value="Genomic_DNA"/>
</dbReference>
<evidence type="ECO:0000313" key="2">
    <source>
        <dbReference type="Proteomes" id="UP000789405"/>
    </source>
</evidence>
<gene>
    <name evidence="1" type="ORF">DERYTH_LOCUS16799</name>
</gene>
<proteinExistence type="predicted"/>
<accession>A0A9N9NQY4</accession>
<keyword evidence="2" id="KW-1185">Reference proteome</keyword>
<reference evidence="1" key="1">
    <citation type="submission" date="2021-06" db="EMBL/GenBank/DDBJ databases">
        <authorList>
            <person name="Kallberg Y."/>
            <person name="Tangrot J."/>
            <person name="Rosling A."/>
        </authorList>
    </citation>
    <scope>NUCLEOTIDE SEQUENCE</scope>
    <source>
        <strain evidence="1">MA453B</strain>
    </source>
</reference>
<dbReference type="OrthoDB" id="2409990at2759"/>
<organism evidence="1 2">
    <name type="scientific">Dentiscutata erythropus</name>
    <dbReference type="NCBI Taxonomy" id="1348616"/>
    <lineage>
        <taxon>Eukaryota</taxon>
        <taxon>Fungi</taxon>
        <taxon>Fungi incertae sedis</taxon>
        <taxon>Mucoromycota</taxon>
        <taxon>Glomeromycotina</taxon>
        <taxon>Glomeromycetes</taxon>
        <taxon>Diversisporales</taxon>
        <taxon>Gigasporaceae</taxon>
        <taxon>Dentiscutata</taxon>
    </lineage>
</organism>
<dbReference type="AlphaFoldDB" id="A0A9N9NQY4"/>
<sequence>QQYIDLIQGVEGTALFTRTQGAENQVPQNDQPSTLLILGSSFP</sequence>
<comment type="caution">
    <text evidence="1">The sequence shown here is derived from an EMBL/GenBank/DDBJ whole genome shotgun (WGS) entry which is preliminary data.</text>
</comment>
<protein>
    <submittedName>
        <fullName evidence="1">8500_t:CDS:1</fullName>
    </submittedName>
</protein>
<evidence type="ECO:0000313" key="1">
    <source>
        <dbReference type="EMBL" id="CAG8749954.1"/>
    </source>
</evidence>
<dbReference type="Proteomes" id="UP000789405">
    <property type="component" value="Unassembled WGS sequence"/>
</dbReference>